<dbReference type="AlphaFoldDB" id="A0A0B7AZ62"/>
<dbReference type="Pfam" id="PF00178">
    <property type="entry name" value="Ets"/>
    <property type="match status" value="1"/>
</dbReference>
<feature type="region of interest" description="Disordered" evidence="4">
    <location>
        <begin position="372"/>
        <end position="398"/>
    </location>
</feature>
<dbReference type="PROSITE" id="PS50061">
    <property type="entry name" value="ETS_DOMAIN_3"/>
    <property type="match status" value="1"/>
</dbReference>
<dbReference type="PROSITE" id="PS51433">
    <property type="entry name" value="PNT"/>
    <property type="match status" value="1"/>
</dbReference>
<feature type="compositionally biased region" description="Low complexity" evidence="4">
    <location>
        <begin position="373"/>
        <end position="385"/>
    </location>
</feature>
<dbReference type="PANTHER" id="PTHR11849">
    <property type="entry name" value="ETS"/>
    <property type="match status" value="1"/>
</dbReference>
<dbReference type="EMBL" id="HACG01038300">
    <property type="protein sequence ID" value="CEK85165.1"/>
    <property type="molecule type" value="Transcribed_RNA"/>
</dbReference>
<dbReference type="InterPro" id="IPR036390">
    <property type="entry name" value="WH_DNA-bd_sf"/>
</dbReference>
<reference evidence="7" key="1">
    <citation type="submission" date="2014-12" db="EMBL/GenBank/DDBJ databases">
        <title>Insight into the proteome of Arion vulgaris.</title>
        <authorList>
            <person name="Aradska J."/>
            <person name="Bulat T."/>
            <person name="Smidak R."/>
            <person name="Sarate P."/>
            <person name="Gangsoo J."/>
            <person name="Sialana F."/>
            <person name="Bilban M."/>
            <person name="Lubec G."/>
        </authorList>
    </citation>
    <scope>NUCLEOTIDE SEQUENCE</scope>
    <source>
        <tissue evidence="7">Skin</tissue>
    </source>
</reference>
<dbReference type="InterPro" id="IPR046328">
    <property type="entry name" value="ETS_fam"/>
</dbReference>
<evidence type="ECO:0008006" key="8">
    <source>
        <dbReference type="Google" id="ProtNLM"/>
    </source>
</evidence>
<dbReference type="PANTHER" id="PTHR11849:SF182">
    <property type="entry name" value="SAM POINTED DOMAIN-CONTAINING ETS TRANSCRIPTION FACTOR"/>
    <property type="match status" value="1"/>
</dbReference>
<dbReference type="Gene3D" id="1.10.150.50">
    <property type="entry name" value="Transcription Factor, Ets-1"/>
    <property type="match status" value="1"/>
</dbReference>
<evidence type="ECO:0000259" key="6">
    <source>
        <dbReference type="PROSITE" id="PS51433"/>
    </source>
</evidence>
<dbReference type="InterPro" id="IPR013761">
    <property type="entry name" value="SAM/pointed_sf"/>
</dbReference>
<dbReference type="SMART" id="SM00251">
    <property type="entry name" value="SAM_PNT"/>
    <property type="match status" value="1"/>
</dbReference>
<organism evidence="7">
    <name type="scientific">Arion vulgaris</name>
    <dbReference type="NCBI Taxonomy" id="1028688"/>
    <lineage>
        <taxon>Eukaryota</taxon>
        <taxon>Metazoa</taxon>
        <taxon>Spiralia</taxon>
        <taxon>Lophotrochozoa</taxon>
        <taxon>Mollusca</taxon>
        <taxon>Gastropoda</taxon>
        <taxon>Heterobranchia</taxon>
        <taxon>Euthyneura</taxon>
        <taxon>Panpulmonata</taxon>
        <taxon>Eupulmonata</taxon>
        <taxon>Stylommatophora</taxon>
        <taxon>Helicina</taxon>
        <taxon>Arionoidea</taxon>
        <taxon>Arionidae</taxon>
        <taxon>Arion</taxon>
    </lineage>
</organism>
<dbReference type="SUPFAM" id="SSF46785">
    <property type="entry name" value="Winged helix' DNA-binding domain"/>
    <property type="match status" value="1"/>
</dbReference>
<dbReference type="SMART" id="SM00413">
    <property type="entry name" value="ETS"/>
    <property type="match status" value="1"/>
</dbReference>
<dbReference type="InterPro" id="IPR036388">
    <property type="entry name" value="WH-like_DNA-bd_sf"/>
</dbReference>
<evidence type="ECO:0000259" key="5">
    <source>
        <dbReference type="PROSITE" id="PS50061"/>
    </source>
</evidence>
<feature type="domain" description="PNT" evidence="6">
    <location>
        <begin position="248"/>
        <end position="332"/>
    </location>
</feature>
<name>A0A0B7AZ62_9EUPU</name>
<evidence type="ECO:0000256" key="1">
    <source>
        <dbReference type="ARBA" id="ARBA00005562"/>
    </source>
</evidence>
<dbReference type="GO" id="GO:0043565">
    <property type="term" value="F:sequence-specific DNA binding"/>
    <property type="evidence" value="ECO:0007669"/>
    <property type="project" value="InterPro"/>
</dbReference>
<dbReference type="PRINTS" id="PR00454">
    <property type="entry name" value="ETSDOMAIN"/>
</dbReference>
<comment type="similarity">
    <text evidence="1 3">Belongs to the ETS family.</text>
</comment>
<dbReference type="SUPFAM" id="SSF47769">
    <property type="entry name" value="SAM/Pointed domain"/>
    <property type="match status" value="1"/>
</dbReference>
<dbReference type="InterPro" id="IPR003118">
    <property type="entry name" value="Pointed_dom"/>
</dbReference>
<dbReference type="Gene3D" id="1.10.10.10">
    <property type="entry name" value="Winged helix-like DNA-binding domain superfamily/Winged helix DNA-binding domain"/>
    <property type="match status" value="1"/>
</dbReference>
<dbReference type="PROSITE" id="PS00345">
    <property type="entry name" value="ETS_DOMAIN_1"/>
    <property type="match status" value="1"/>
</dbReference>
<protein>
    <recommendedName>
        <fullName evidence="8">ETS domain-containing protein</fullName>
    </recommendedName>
</protein>
<feature type="region of interest" description="Disordered" evidence="4">
    <location>
        <begin position="87"/>
        <end position="106"/>
    </location>
</feature>
<evidence type="ECO:0000256" key="3">
    <source>
        <dbReference type="RuleBase" id="RU004019"/>
    </source>
</evidence>
<evidence type="ECO:0000313" key="7">
    <source>
        <dbReference type="EMBL" id="CEK85165.1"/>
    </source>
</evidence>
<evidence type="ECO:0000256" key="2">
    <source>
        <dbReference type="ARBA" id="ARBA00023125"/>
    </source>
</evidence>
<proteinExistence type="inferred from homology"/>
<dbReference type="Pfam" id="PF02198">
    <property type="entry name" value="SAM_PNT"/>
    <property type="match status" value="1"/>
</dbReference>
<keyword evidence="3" id="KW-0539">Nucleus</keyword>
<gene>
    <name evidence="7" type="primary">ORF146708</name>
</gene>
<feature type="domain" description="ETS" evidence="5">
    <location>
        <begin position="432"/>
        <end position="515"/>
    </location>
</feature>
<dbReference type="GO" id="GO:0030154">
    <property type="term" value="P:cell differentiation"/>
    <property type="evidence" value="ECO:0007669"/>
    <property type="project" value="TreeGrafter"/>
</dbReference>
<keyword evidence="2 3" id="KW-0238">DNA-binding</keyword>
<dbReference type="GO" id="GO:0000981">
    <property type="term" value="F:DNA-binding transcription factor activity, RNA polymerase II-specific"/>
    <property type="evidence" value="ECO:0007669"/>
    <property type="project" value="TreeGrafter"/>
</dbReference>
<evidence type="ECO:0000256" key="4">
    <source>
        <dbReference type="SAM" id="MobiDB-lite"/>
    </source>
</evidence>
<dbReference type="InterPro" id="IPR000418">
    <property type="entry name" value="Ets_dom"/>
</dbReference>
<sequence length="519" mass="57931">MLSGFKFIDQYRTMAKNLEQQSCTDEWNFDNEQKHFLDVDIKQEIKLEMTDDPSDFCNMMESFMNNNKNITGTNSCVSGTTVNNNKSSSNNFSNNNHKNNFLSNSSHGRVTPASVIPLSSSSDTVTSTAALLFSSSSSPMMSSVTLPTLSPFSSATSSLVTSTSSTTKTNTFVTELAGSGCTVVSNTDFLLDTDSTISPLDSQEDSREYTDLDKPFMYEDYGHFPNMGKPEAMSDESNSVPLEEAVIMMTGTLQSDCDNLNVPYDPLTWTTEHVMTWVSWVCQRNYVPDVSHHLYQFDGRNLCSLTHDALSSSFGVSGIKICNELELLKAANSCFPNQITHDPASNQYLCNSYMDNLQTFSMTCVSPAPSTCSSTHDSNTSTISTHSDHSDEESGYGSQISSYSVSSKLGEVKDHNRISAKVPTGRGHKQTIHLWQFLKELLLSKENYNDCIRWLDPKSGVFKIEDSKRVASLWGARKNRPAMNYDKLSRSVRQYYKKGIIKKTEQSKRLVYQFCPGYM</sequence>
<dbReference type="GO" id="GO:0005634">
    <property type="term" value="C:nucleus"/>
    <property type="evidence" value="ECO:0007669"/>
    <property type="project" value="UniProtKB-SubCell"/>
</dbReference>
<accession>A0A0B7AZ62</accession>
<comment type="subcellular location">
    <subcellularLocation>
        <location evidence="3">Nucleus</location>
    </subcellularLocation>
</comment>